<accession>A0AAE3VLW0</accession>
<dbReference type="RefSeq" id="WP_306883921.1">
    <property type="nucleotide sequence ID" value="NZ_JAUSUL010000001.1"/>
</dbReference>
<dbReference type="PANTHER" id="PTHR12126">
    <property type="entry name" value="NADH-UBIQUINONE OXIDOREDUCTASE 39 KDA SUBUNIT-RELATED"/>
    <property type="match status" value="1"/>
</dbReference>
<dbReference type="CDD" id="cd05271">
    <property type="entry name" value="NDUFA9_like_SDR_a"/>
    <property type="match status" value="1"/>
</dbReference>
<dbReference type="Pfam" id="PF13460">
    <property type="entry name" value="NAD_binding_10"/>
    <property type="match status" value="1"/>
</dbReference>
<name>A0AAE3VLW0_9HYPH</name>
<dbReference type="InterPro" id="IPR036291">
    <property type="entry name" value="NAD(P)-bd_dom_sf"/>
</dbReference>
<dbReference type="InterPro" id="IPR051207">
    <property type="entry name" value="ComplexI_NDUFA9_subunit"/>
</dbReference>
<evidence type="ECO:0000313" key="2">
    <source>
        <dbReference type="EMBL" id="MDQ0314140.1"/>
    </source>
</evidence>
<dbReference type="InterPro" id="IPR016040">
    <property type="entry name" value="NAD(P)-bd_dom"/>
</dbReference>
<evidence type="ECO:0000259" key="1">
    <source>
        <dbReference type="Pfam" id="PF13460"/>
    </source>
</evidence>
<feature type="domain" description="NAD(P)-binding" evidence="1">
    <location>
        <begin position="14"/>
        <end position="146"/>
    </location>
</feature>
<dbReference type="GO" id="GO:0044877">
    <property type="term" value="F:protein-containing complex binding"/>
    <property type="evidence" value="ECO:0007669"/>
    <property type="project" value="TreeGrafter"/>
</dbReference>
<protein>
    <submittedName>
        <fullName evidence="2">NADH dehydrogenase</fullName>
    </submittedName>
</protein>
<reference evidence="2" key="1">
    <citation type="submission" date="2023-07" db="EMBL/GenBank/DDBJ databases">
        <title>Genomic Encyclopedia of Type Strains, Phase IV (KMG-IV): sequencing the most valuable type-strain genomes for metagenomic binning, comparative biology and taxonomic classification.</title>
        <authorList>
            <person name="Goeker M."/>
        </authorList>
    </citation>
    <scope>NUCLEOTIDE SEQUENCE</scope>
    <source>
        <strain evidence="2">DSM 21202</strain>
    </source>
</reference>
<keyword evidence="3" id="KW-1185">Reference proteome</keyword>
<sequence>MTEIRNDRLVTIFGGSGFVGRYLVRQLAKRGWRIRAAVRRPDLAGHLQPLGSVGQIKAVQANVRYRDSIDTAIHGADAVVNLVGILAQSGKQSFSAVQAYGSGQIAESAKEHGLDRIVQISALGADPDSESSYARSKAEGEAAVLETLPDSVIFRPSILFGPEDDFFNRFGQMSRISPVLPIVGPDTRFQPTFVGDVAEAIALAVEGGARPGTIYELGGPEVRTFRELMKLMLEEVDRPDKPIVAIPFGLAEFQAKMMSILPKPPLTPDQVRLLKTDNVVSPEAEAEGRTYAGLGINPDTLAAVLPTYLWRFRPSGEFDRQNVPG</sequence>
<gene>
    <name evidence="2" type="ORF">J2S73_000577</name>
</gene>
<dbReference type="Proteomes" id="UP001229244">
    <property type="component" value="Unassembled WGS sequence"/>
</dbReference>
<organism evidence="2 3">
    <name type="scientific">Amorphus orientalis</name>
    <dbReference type="NCBI Taxonomy" id="649198"/>
    <lineage>
        <taxon>Bacteria</taxon>
        <taxon>Pseudomonadati</taxon>
        <taxon>Pseudomonadota</taxon>
        <taxon>Alphaproteobacteria</taxon>
        <taxon>Hyphomicrobiales</taxon>
        <taxon>Amorphaceae</taxon>
        <taxon>Amorphus</taxon>
    </lineage>
</organism>
<dbReference type="FunFam" id="3.40.50.720:FF:000702">
    <property type="entry name" value="NADH dehydrogenase (Ubiquinone)"/>
    <property type="match status" value="1"/>
</dbReference>
<evidence type="ECO:0000313" key="3">
    <source>
        <dbReference type="Proteomes" id="UP001229244"/>
    </source>
</evidence>
<dbReference type="Gene3D" id="3.40.50.720">
    <property type="entry name" value="NAD(P)-binding Rossmann-like Domain"/>
    <property type="match status" value="1"/>
</dbReference>
<dbReference type="EMBL" id="JAUSUL010000001">
    <property type="protein sequence ID" value="MDQ0314140.1"/>
    <property type="molecule type" value="Genomic_DNA"/>
</dbReference>
<dbReference type="PANTHER" id="PTHR12126:SF11">
    <property type="entry name" value="NADH DEHYDROGENASE [UBIQUINONE] 1 ALPHA SUBCOMPLEX SUBUNIT 9, MITOCHONDRIAL"/>
    <property type="match status" value="1"/>
</dbReference>
<dbReference type="SUPFAM" id="SSF51735">
    <property type="entry name" value="NAD(P)-binding Rossmann-fold domains"/>
    <property type="match status" value="1"/>
</dbReference>
<proteinExistence type="predicted"/>
<comment type="caution">
    <text evidence="2">The sequence shown here is derived from an EMBL/GenBank/DDBJ whole genome shotgun (WGS) entry which is preliminary data.</text>
</comment>
<dbReference type="AlphaFoldDB" id="A0AAE3VLW0"/>